<feature type="domain" description="Cyclic nucleotide-binding" evidence="11">
    <location>
        <begin position="66"/>
        <end position="185"/>
    </location>
</feature>
<dbReference type="InterPro" id="IPR000595">
    <property type="entry name" value="cNMP-bd_dom"/>
</dbReference>
<dbReference type="PRINTS" id="PR00103">
    <property type="entry name" value="CAMPKINASE"/>
</dbReference>
<dbReference type="InterPro" id="IPR018488">
    <property type="entry name" value="cNMP-bd_CS"/>
</dbReference>
<keyword evidence="4" id="KW-0677">Repeat</keyword>
<dbReference type="CDD" id="cd00038">
    <property type="entry name" value="CAP_ED"/>
    <property type="match status" value="2"/>
</dbReference>
<evidence type="ECO:0000256" key="8">
    <source>
        <dbReference type="ARBA" id="ARBA00067959"/>
    </source>
</evidence>
<reference evidence="12 13" key="1">
    <citation type="journal article" date="2013" name="Nat. Commun.">
        <title>Genome analysis reveals insights into physiology and longevity of the Brandt's bat Myotis brandtii.</title>
        <authorList>
            <person name="Seim I."/>
            <person name="Fang X."/>
            <person name="Xiong Z."/>
            <person name="Lobanov A.V."/>
            <person name="Huang Z."/>
            <person name="Ma S."/>
            <person name="Feng Y."/>
            <person name="Turanov A.A."/>
            <person name="Zhu Y."/>
            <person name="Lenz T.L."/>
            <person name="Gerashchenko M.V."/>
            <person name="Fan D."/>
            <person name="Hee Yim S."/>
            <person name="Yao X."/>
            <person name="Jordan D."/>
            <person name="Xiong Y."/>
            <person name="Ma Y."/>
            <person name="Lyapunov A.N."/>
            <person name="Chen G."/>
            <person name="Kulakova O.I."/>
            <person name="Sun Y."/>
            <person name="Lee S.G."/>
            <person name="Bronson R.T."/>
            <person name="Moskalev A.A."/>
            <person name="Sunyaev S.R."/>
            <person name="Zhang G."/>
            <person name="Krogh A."/>
            <person name="Wang J."/>
            <person name="Gladyshev V.N."/>
        </authorList>
    </citation>
    <scope>NUCLEOTIDE SEQUENCE [LARGE SCALE GENOMIC DNA]</scope>
</reference>
<dbReference type="GO" id="GO:0016301">
    <property type="term" value="F:kinase activity"/>
    <property type="evidence" value="ECO:0007669"/>
    <property type="project" value="UniProtKB-KW"/>
</dbReference>
<sequence length="355" mass="39665">MHTDSENGEQEEEEEAEAAADTVAFNVCAEAYNPDEEEDDTESRIIHPKTDDQRNRLQEACKDILLFKNLDPEQMSQVLDAMFEKLVKEGEHVIDQGDDGDNFYVIDRGTFDIYVKCDGVGRCVGNYDNRGSFGELALMYNTPRAATITATSPGALWGLDRVTFRRIIVKNNAKKRKMYENFIESLPFLKSLEVSERLKVVDVIGTKVYNDGEQIIAQVSERLKVVDVIGTKVYNDGEQIIAQGDLADSFFIVESGEVKITMKRKGKAEVEENGAVEIARCSRGQYFGELALVTNKPRAASAHAIGTVKCLAMDVQAFERLLGPCMEIMKRNITTYEEQLVALFGTNMDIVEPTA</sequence>
<keyword evidence="6 9" id="KW-0114">cAMP</keyword>
<dbReference type="SUPFAM" id="SSF51206">
    <property type="entry name" value="cAMP-binding domain-like"/>
    <property type="match status" value="2"/>
</dbReference>
<dbReference type="Gene3D" id="2.60.120.10">
    <property type="entry name" value="Jelly Rolls"/>
    <property type="match status" value="3"/>
</dbReference>
<dbReference type="EMBL" id="KE161857">
    <property type="protein sequence ID" value="EPQ05652.1"/>
    <property type="molecule type" value="Genomic_DNA"/>
</dbReference>
<dbReference type="InterPro" id="IPR018490">
    <property type="entry name" value="cNMP-bd_dom_sf"/>
</dbReference>
<feature type="compositionally biased region" description="Acidic residues" evidence="10">
    <location>
        <begin position="1"/>
        <end position="18"/>
    </location>
</feature>
<dbReference type="InterPro" id="IPR012198">
    <property type="entry name" value="cAMP_dep_PK_reg_su"/>
</dbReference>
<dbReference type="SMART" id="SM00100">
    <property type="entry name" value="cNMP"/>
    <property type="match status" value="2"/>
</dbReference>
<feature type="binding site" evidence="9">
    <location>
        <position position="289"/>
    </location>
    <ligand>
        <name>3',5'-cyclic AMP</name>
        <dbReference type="ChEBI" id="CHEBI:58165"/>
        <label>2</label>
    </ligand>
</feature>
<evidence type="ECO:0000256" key="1">
    <source>
        <dbReference type="ARBA" id="ARBA00005753"/>
    </source>
</evidence>
<dbReference type="GO" id="GO:0005952">
    <property type="term" value="C:cAMP-dependent protein kinase complex"/>
    <property type="evidence" value="ECO:0007669"/>
    <property type="project" value="InterPro"/>
</dbReference>
<dbReference type="Proteomes" id="UP000052978">
    <property type="component" value="Unassembled WGS sequence"/>
</dbReference>
<feature type="compositionally biased region" description="Basic and acidic residues" evidence="10">
    <location>
        <begin position="42"/>
        <end position="52"/>
    </location>
</feature>
<dbReference type="PANTHER" id="PTHR11635">
    <property type="entry name" value="CAMP-DEPENDENT PROTEIN KINASE REGULATORY CHAIN"/>
    <property type="match status" value="1"/>
</dbReference>
<dbReference type="FunFam" id="2.60.120.10:FF:000017">
    <property type="entry name" value="cAMP-dependent protein kinase type II regulatory subunit"/>
    <property type="match status" value="1"/>
</dbReference>
<name>S7PCR0_MYOBR</name>
<evidence type="ECO:0000256" key="5">
    <source>
        <dbReference type="ARBA" id="ARBA00022741"/>
    </source>
</evidence>
<feature type="binding site" evidence="9">
    <location>
        <position position="144"/>
    </location>
    <ligand>
        <name>3',5'-cyclic AMP</name>
        <dbReference type="ChEBI" id="CHEBI:58165"/>
        <label>1</label>
    </ligand>
</feature>
<feature type="binding site" evidence="9">
    <location>
        <position position="298"/>
    </location>
    <ligand>
        <name>3',5'-cyclic AMP</name>
        <dbReference type="ChEBI" id="CHEBI:58165"/>
        <label>2</label>
    </ligand>
</feature>
<gene>
    <name evidence="12" type="ORF">D623_10033917</name>
</gene>
<comment type="function">
    <text evidence="7">Regulatory subunit of the cAMP-dependent protein kinases involved in cAMP signaling in cells. Type II regulatory chains mediate membrane association by binding to anchoring proteins, including the MAP2 kinase.</text>
</comment>
<evidence type="ECO:0000256" key="9">
    <source>
        <dbReference type="PIRSR" id="PIRSR000548-1"/>
    </source>
</evidence>
<evidence type="ECO:0000259" key="11">
    <source>
        <dbReference type="PROSITE" id="PS50042"/>
    </source>
</evidence>
<feature type="region of interest" description="Disordered" evidence="10">
    <location>
        <begin position="1"/>
        <end position="52"/>
    </location>
</feature>
<evidence type="ECO:0000256" key="7">
    <source>
        <dbReference type="ARBA" id="ARBA00037198"/>
    </source>
</evidence>
<organism evidence="12 13">
    <name type="scientific">Myotis brandtii</name>
    <name type="common">Brandt's bat</name>
    <dbReference type="NCBI Taxonomy" id="109478"/>
    <lineage>
        <taxon>Eukaryota</taxon>
        <taxon>Metazoa</taxon>
        <taxon>Chordata</taxon>
        <taxon>Craniata</taxon>
        <taxon>Vertebrata</taxon>
        <taxon>Euteleostomi</taxon>
        <taxon>Mammalia</taxon>
        <taxon>Eutheria</taxon>
        <taxon>Laurasiatheria</taxon>
        <taxon>Chiroptera</taxon>
        <taxon>Yangochiroptera</taxon>
        <taxon>Vespertilionidae</taxon>
        <taxon>Myotis</taxon>
    </lineage>
</organism>
<keyword evidence="12" id="KW-0418">Kinase</keyword>
<keyword evidence="12" id="KW-0808">Transferase</keyword>
<evidence type="ECO:0000313" key="12">
    <source>
        <dbReference type="EMBL" id="EPQ05652.1"/>
    </source>
</evidence>
<keyword evidence="3 9" id="KW-0116">cAMP-binding</keyword>
<accession>S7PCR0</accession>
<dbReference type="GO" id="GO:0030552">
    <property type="term" value="F:cAMP binding"/>
    <property type="evidence" value="ECO:0007669"/>
    <property type="project" value="UniProtKB-KW"/>
</dbReference>
<protein>
    <recommendedName>
        <fullName evidence="8">cAMP-dependent protein kinase type II regulatory subunit</fullName>
    </recommendedName>
</protein>
<dbReference type="InterPro" id="IPR050503">
    <property type="entry name" value="cAMP-dep_PK_reg_su-like"/>
</dbReference>
<evidence type="ECO:0000256" key="10">
    <source>
        <dbReference type="SAM" id="MobiDB-lite"/>
    </source>
</evidence>
<dbReference type="PROSITE" id="PS50042">
    <property type="entry name" value="CNMP_BINDING_3"/>
    <property type="match status" value="2"/>
</dbReference>
<feature type="binding site" evidence="9">
    <location>
        <position position="135"/>
    </location>
    <ligand>
        <name>3',5'-cyclic AMP</name>
        <dbReference type="ChEBI" id="CHEBI:58165"/>
        <label>1</label>
    </ligand>
</feature>
<dbReference type="AlphaFoldDB" id="S7PCR0"/>
<feature type="domain" description="Cyclic nucleotide-binding" evidence="11">
    <location>
        <begin position="188"/>
        <end position="339"/>
    </location>
</feature>
<comment type="similarity">
    <text evidence="1">Belongs to the cAMP-dependent kinase regulatory chain family.</text>
</comment>
<dbReference type="GO" id="GO:0034236">
    <property type="term" value="F:protein kinase A catalytic subunit binding"/>
    <property type="evidence" value="ECO:0007669"/>
    <property type="project" value="TreeGrafter"/>
</dbReference>
<proteinExistence type="inferred from homology"/>
<dbReference type="GO" id="GO:0004862">
    <property type="term" value="F:cAMP-dependent protein kinase inhibitor activity"/>
    <property type="evidence" value="ECO:0007669"/>
    <property type="project" value="TreeGrafter"/>
</dbReference>
<keyword evidence="5 9" id="KW-0547">Nucleotide-binding</keyword>
<keyword evidence="13" id="KW-1185">Reference proteome</keyword>
<dbReference type="PROSITE" id="PS00889">
    <property type="entry name" value="CNMP_BINDING_2"/>
    <property type="match status" value="2"/>
</dbReference>
<dbReference type="PANTHER" id="PTHR11635:SF156">
    <property type="entry name" value="CAMP-DEPENDENT PROTEIN KINASE TYPE II-BETA REGULATORY SUBUNIT"/>
    <property type="match status" value="1"/>
</dbReference>
<evidence type="ECO:0000256" key="4">
    <source>
        <dbReference type="ARBA" id="ARBA00022737"/>
    </source>
</evidence>
<dbReference type="Pfam" id="PF00027">
    <property type="entry name" value="cNMP_binding"/>
    <property type="match status" value="2"/>
</dbReference>
<dbReference type="FunFam" id="2.60.120.10:FF:000108">
    <property type="entry name" value="cAMP-dependent protein kinase type II regulatory subunit"/>
    <property type="match status" value="1"/>
</dbReference>
<keyword evidence="2" id="KW-0597">Phosphoprotein</keyword>
<evidence type="ECO:0000256" key="3">
    <source>
        <dbReference type="ARBA" id="ARBA00022566"/>
    </source>
</evidence>
<dbReference type="GO" id="GO:0005829">
    <property type="term" value="C:cytosol"/>
    <property type="evidence" value="ECO:0007669"/>
    <property type="project" value="TreeGrafter"/>
</dbReference>
<evidence type="ECO:0000313" key="13">
    <source>
        <dbReference type="Proteomes" id="UP000052978"/>
    </source>
</evidence>
<dbReference type="PROSITE" id="PS00888">
    <property type="entry name" value="CNMP_BINDING_1"/>
    <property type="match status" value="2"/>
</dbReference>
<evidence type="ECO:0000256" key="2">
    <source>
        <dbReference type="ARBA" id="ARBA00022553"/>
    </source>
</evidence>
<dbReference type="InterPro" id="IPR014710">
    <property type="entry name" value="RmlC-like_jellyroll"/>
</dbReference>
<dbReference type="PIRSF" id="PIRSF000548">
    <property type="entry name" value="PK_regulatory"/>
    <property type="match status" value="1"/>
</dbReference>
<evidence type="ECO:0000256" key="6">
    <source>
        <dbReference type="ARBA" id="ARBA00023149"/>
    </source>
</evidence>